<dbReference type="InterPro" id="IPR012340">
    <property type="entry name" value="NA-bd_OB-fold"/>
</dbReference>
<keyword evidence="12" id="KW-0175">Coiled coil</keyword>
<dbReference type="Gene3D" id="3.30.930.10">
    <property type="entry name" value="Bira Bifunctional Protein, Domain 2"/>
    <property type="match status" value="1"/>
</dbReference>
<dbReference type="GO" id="GO:0005524">
    <property type="term" value="F:ATP binding"/>
    <property type="evidence" value="ECO:0007669"/>
    <property type="project" value="UniProtKB-KW"/>
</dbReference>
<reference evidence="14" key="1">
    <citation type="submission" date="2022-10" db="EMBL/GenBank/DDBJ databases">
        <title>Determination and structural analysis of whole genome sequence of Sarocladium strictum F4-1.</title>
        <authorList>
            <person name="Hu L."/>
            <person name="Jiang Y."/>
        </authorList>
    </citation>
    <scope>NUCLEOTIDE SEQUENCE</scope>
    <source>
        <strain evidence="14">F4-1</strain>
    </source>
</reference>
<comment type="caution">
    <text evidence="14">The sequence shown here is derived from an EMBL/GenBank/DDBJ whole genome shotgun (WGS) entry which is preliminary data.</text>
</comment>
<dbReference type="InterPro" id="IPR045864">
    <property type="entry name" value="aa-tRNA-synth_II/BPL/LPL"/>
</dbReference>
<keyword evidence="4" id="KW-0963">Cytoplasm</keyword>
<name>A0AA39GN15_SARSR</name>
<evidence type="ECO:0000256" key="9">
    <source>
        <dbReference type="ARBA" id="ARBA00023146"/>
    </source>
</evidence>
<dbReference type="InterPro" id="IPR004364">
    <property type="entry name" value="Aa-tRNA-synt_II"/>
</dbReference>
<comment type="subcellular location">
    <subcellularLocation>
        <location evidence="1">Cytoplasm</location>
    </subcellularLocation>
</comment>
<evidence type="ECO:0000313" key="15">
    <source>
        <dbReference type="Proteomes" id="UP001175261"/>
    </source>
</evidence>
<keyword evidence="15" id="KW-1185">Reference proteome</keyword>
<evidence type="ECO:0000259" key="13">
    <source>
        <dbReference type="PROSITE" id="PS50862"/>
    </source>
</evidence>
<dbReference type="Pfam" id="PF20917">
    <property type="entry name" value="AsnRS_N"/>
    <property type="match status" value="1"/>
</dbReference>
<dbReference type="CDD" id="cd04323">
    <property type="entry name" value="AsnRS_cyto_like_N"/>
    <property type="match status" value="1"/>
</dbReference>
<dbReference type="Pfam" id="PF00152">
    <property type="entry name" value="tRNA-synt_2"/>
    <property type="match status" value="1"/>
</dbReference>
<keyword evidence="8" id="KW-0648">Protein biosynthesis</keyword>
<keyword evidence="6" id="KW-0547">Nucleotide-binding</keyword>
<dbReference type="GO" id="GO:0004816">
    <property type="term" value="F:asparagine-tRNA ligase activity"/>
    <property type="evidence" value="ECO:0007669"/>
    <property type="project" value="UniProtKB-EC"/>
</dbReference>
<evidence type="ECO:0000256" key="3">
    <source>
        <dbReference type="ARBA" id="ARBA00012816"/>
    </source>
</evidence>
<evidence type="ECO:0000256" key="4">
    <source>
        <dbReference type="ARBA" id="ARBA00022490"/>
    </source>
</evidence>
<comment type="similarity">
    <text evidence="2">Belongs to the class-II aminoacyl-tRNA synthetase family.</text>
</comment>
<accession>A0AA39GN15</accession>
<dbReference type="CDD" id="cd00776">
    <property type="entry name" value="AsxRS_core"/>
    <property type="match status" value="1"/>
</dbReference>
<evidence type="ECO:0000256" key="2">
    <source>
        <dbReference type="ARBA" id="ARBA00008226"/>
    </source>
</evidence>
<dbReference type="EMBL" id="JAPDFR010000002">
    <property type="protein sequence ID" value="KAK0388962.1"/>
    <property type="molecule type" value="Genomic_DNA"/>
</dbReference>
<dbReference type="AlphaFoldDB" id="A0AA39GN15"/>
<dbReference type="InterPro" id="IPR004522">
    <property type="entry name" value="Asn-tRNA-ligase"/>
</dbReference>
<dbReference type="InterPro" id="IPR006195">
    <property type="entry name" value="aa-tRNA-synth_II"/>
</dbReference>
<dbReference type="SUPFAM" id="SSF50249">
    <property type="entry name" value="Nucleic acid-binding proteins"/>
    <property type="match status" value="1"/>
</dbReference>
<dbReference type="Gene3D" id="3.30.1910.20">
    <property type="entry name" value="asparaginyl-tRNA synthetase, N-terminal domain"/>
    <property type="match status" value="1"/>
</dbReference>
<dbReference type="SUPFAM" id="SSF55681">
    <property type="entry name" value="Class II aaRS and biotin synthetases"/>
    <property type="match status" value="1"/>
</dbReference>
<evidence type="ECO:0000256" key="12">
    <source>
        <dbReference type="SAM" id="Coils"/>
    </source>
</evidence>
<dbReference type="Gene3D" id="2.40.50.140">
    <property type="entry name" value="Nucleic acid-binding proteins"/>
    <property type="match status" value="1"/>
</dbReference>
<evidence type="ECO:0000313" key="14">
    <source>
        <dbReference type="EMBL" id="KAK0388962.1"/>
    </source>
</evidence>
<evidence type="ECO:0000256" key="7">
    <source>
        <dbReference type="ARBA" id="ARBA00022840"/>
    </source>
</evidence>
<dbReference type="PANTHER" id="PTHR22594:SF16">
    <property type="entry name" value="ASPARAGINE--TRNA LIGASE, CYTOPLASMIC"/>
    <property type="match status" value="1"/>
</dbReference>
<dbReference type="GO" id="GO:0005737">
    <property type="term" value="C:cytoplasm"/>
    <property type="evidence" value="ECO:0007669"/>
    <property type="project" value="UniProtKB-SubCell"/>
</dbReference>
<dbReference type="InterPro" id="IPR048952">
    <property type="entry name" value="AsnRS_N"/>
</dbReference>
<comment type="catalytic activity">
    <reaction evidence="11">
        <text>tRNA(Asn) + L-asparagine + ATP = L-asparaginyl-tRNA(Asn) + AMP + diphosphate + H(+)</text>
        <dbReference type="Rhea" id="RHEA:11180"/>
        <dbReference type="Rhea" id="RHEA-COMP:9659"/>
        <dbReference type="Rhea" id="RHEA-COMP:9674"/>
        <dbReference type="ChEBI" id="CHEBI:15378"/>
        <dbReference type="ChEBI" id="CHEBI:30616"/>
        <dbReference type="ChEBI" id="CHEBI:33019"/>
        <dbReference type="ChEBI" id="CHEBI:58048"/>
        <dbReference type="ChEBI" id="CHEBI:78442"/>
        <dbReference type="ChEBI" id="CHEBI:78515"/>
        <dbReference type="ChEBI" id="CHEBI:456215"/>
        <dbReference type="EC" id="6.1.1.22"/>
    </reaction>
</comment>
<evidence type="ECO:0000256" key="5">
    <source>
        <dbReference type="ARBA" id="ARBA00022598"/>
    </source>
</evidence>
<dbReference type="InterPro" id="IPR002312">
    <property type="entry name" value="Asp/Asn-tRNA-synth_IIb"/>
</dbReference>
<keyword evidence="7" id="KW-0067">ATP-binding</keyword>
<keyword evidence="9" id="KW-0030">Aminoacyl-tRNA synthetase</keyword>
<evidence type="ECO:0000256" key="10">
    <source>
        <dbReference type="ARBA" id="ARBA00029886"/>
    </source>
</evidence>
<dbReference type="GO" id="GO:0006421">
    <property type="term" value="P:asparaginyl-tRNA aminoacylation"/>
    <property type="evidence" value="ECO:0007669"/>
    <property type="project" value="InterPro"/>
</dbReference>
<protein>
    <recommendedName>
        <fullName evidence="3">asparagine--tRNA ligase</fullName>
        <ecNumber evidence="3">6.1.1.22</ecNumber>
    </recommendedName>
    <alternativeName>
        <fullName evidence="10">Asparaginyl-tRNA synthetase</fullName>
    </alternativeName>
</protein>
<dbReference type="PROSITE" id="PS50862">
    <property type="entry name" value="AA_TRNA_LIGASE_II"/>
    <property type="match status" value="1"/>
</dbReference>
<gene>
    <name evidence="14" type="ORF">NLU13_2539</name>
</gene>
<dbReference type="Proteomes" id="UP001175261">
    <property type="component" value="Unassembled WGS sequence"/>
</dbReference>
<dbReference type="EC" id="6.1.1.22" evidence="3"/>
<feature type="domain" description="Aminoacyl-transfer RNA synthetases class-II family profile" evidence="13">
    <location>
        <begin position="264"/>
        <end position="557"/>
    </location>
</feature>
<proteinExistence type="inferred from homology"/>
<organism evidence="14 15">
    <name type="scientific">Sarocladium strictum</name>
    <name type="common">Black bundle disease fungus</name>
    <name type="synonym">Acremonium strictum</name>
    <dbReference type="NCBI Taxonomy" id="5046"/>
    <lineage>
        <taxon>Eukaryota</taxon>
        <taxon>Fungi</taxon>
        <taxon>Dikarya</taxon>
        <taxon>Ascomycota</taxon>
        <taxon>Pezizomycotina</taxon>
        <taxon>Sordariomycetes</taxon>
        <taxon>Hypocreomycetidae</taxon>
        <taxon>Hypocreales</taxon>
        <taxon>Sarocladiaceae</taxon>
        <taxon>Sarocladium</taxon>
    </lineage>
</organism>
<evidence type="ECO:0000256" key="1">
    <source>
        <dbReference type="ARBA" id="ARBA00004496"/>
    </source>
</evidence>
<dbReference type="PRINTS" id="PR01042">
    <property type="entry name" value="TRNASYNTHASP"/>
</dbReference>
<evidence type="ECO:0000256" key="8">
    <source>
        <dbReference type="ARBA" id="ARBA00022917"/>
    </source>
</evidence>
<dbReference type="PANTHER" id="PTHR22594">
    <property type="entry name" value="ASPARTYL/LYSYL-TRNA SYNTHETASE"/>
    <property type="match status" value="1"/>
</dbReference>
<evidence type="ECO:0000256" key="6">
    <source>
        <dbReference type="ARBA" id="ARBA00022741"/>
    </source>
</evidence>
<evidence type="ECO:0000256" key="11">
    <source>
        <dbReference type="ARBA" id="ARBA00047844"/>
    </source>
</evidence>
<dbReference type="NCBIfam" id="TIGR00457">
    <property type="entry name" value="asnS"/>
    <property type="match status" value="1"/>
</dbReference>
<keyword evidence="5" id="KW-0436">Ligase</keyword>
<feature type="coiled-coil region" evidence="12">
    <location>
        <begin position="65"/>
        <end position="100"/>
    </location>
</feature>
<sequence length="565" mass="63671">MAVIYIDEEKGIDAPDTQGSETAPFKSLAQAYLLHGADNEYKVKKKDDEEFKPAAKAAMKKAVAYSEQQRKKKEAAAKRADKEAAEQAALEATLEAAKNIKISEDPALPKAVKINIQETDPKVIGQLRKSKDEPAEGVIRVCVQGRVQRVAKQGGLVFVVLRRGLHYMQCLLSGELTKTYDVLTLARETAMEITGELWEVPAGLRAPLNRELHADYFRIVAKAPGGDDAFTNRVPEDGDPAHSSMLDLRHLTLRHEKPATVMFVRDVLEGAFNKAYRELDITKVSPPALVQTQVEGGSTLFSFDYYGEASYLTQSSQLYLETCLPSLGDVYCIEKSFRAEKSLTRRHLSEYTHIEAELDFINFDDLLSHLEHIICRVIDLVLENPTAAAAIEKYHPEFKKPQRPFMRMRYSDAIDWLREKGIKNTEGTDHVFGDDIAEAAERKMTDEIGRPILLTHFPVEIKAFYMQKEEADPRVTESVDVLMPGVGEVVGGSMRIWDLEELMAAYKREGIDPAAYFWYVDQRKYGSTPHGGYGLGTERLLAWLLKLWTVREACLYPRFMGRCTP</sequence>